<organism evidence="18">
    <name type="scientific">Hydrogenobacter sp</name>
    <dbReference type="NCBI Taxonomy" id="2152829"/>
    <lineage>
        <taxon>Bacteria</taxon>
        <taxon>Pseudomonadati</taxon>
        <taxon>Aquificota</taxon>
        <taxon>Aquificia</taxon>
        <taxon>Aquificales</taxon>
        <taxon>Aquificaceae</taxon>
        <taxon>Hydrogenobacter</taxon>
    </lineage>
</organism>
<gene>
    <name evidence="18" type="primary">soxA</name>
    <name evidence="18" type="ORF">ENO47_06695</name>
</gene>
<dbReference type="InterPro" id="IPR036909">
    <property type="entry name" value="Cyt_c-like_dom_sf"/>
</dbReference>
<evidence type="ECO:0000256" key="16">
    <source>
        <dbReference type="SAM" id="SignalP"/>
    </source>
</evidence>
<keyword evidence="8 16" id="KW-0732">Signal</keyword>
<dbReference type="GO" id="GO:0020037">
    <property type="term" value="F:heme binding"/>
    <property type="evidence" value="ECO:0007669"/>
    <property type="project" value="InterPro"/>
</dbReference>
<evidence type="ECO:0000259" key="17">
    <source>
        <dbReference type="PROSITE" id="PS51007"/>
    </source>
</evidence>
<dbReference type="GO" id="GO:0046872">
    <property type="term" value="F:metal ion binding"/>
    <property type="evidence" value="ECO:0007669"/>
    <property type="project" value="UniProtKB-KW"/>
</dbReference>
<dbReference type="EMBL" id="DSFP01000058">
    <property type="protein sequence ID" value="HEW46334.1"/>
    <property type="molecule type" value="Genomic_DNA"/>
</dbReference>
<dbReference type="SUPFAM" id="SSF46626">
    <property type="entry name" value="Cytochrome c"/>
    <property type="match status" value="2"/>
</dbReference>
<keyword evidence="7 15" id="KW-0479">Metal-binding</keyword>
<evidence type="ECO:0000256" key="4">
    <source>
        <dbReference type="ARBA" id="ARBA00022448"/>
    </source>
</evidence>
<dbReference type="NCBIfam" id="TIGR04484">
    <property type="entry name" value="thiosulf_SoxA"/>
    <property type="match status" value="1"/>
</dbReference>
<evidence type="ECO:0000256" key="15">
    <source>
        <dbReference type="PROSITE-ProRule" id="PRU00433"/>
    </source>
</evidence>
<evidence type="ECO:0000256" key="8">
    <source>
        <dbReference type="ARBA" id="ARBA00022729"/>
    </source>
</evidence>
<keyword evidence="11 15" id="KW-0408">Iron</keyword>
<dbReference type="GO" id="GO:0009055">
    <property type="term" value="F:electron transfer activity"/>
    <property type="evidence" value="ECO:0007669"/>
    <property type="project" value="InterPro"/>
</dbReference>
<dbReference type="EC" id="2.8.5.2" evidence="2"/>
<dbReference type="GO" id="GO:0070069">
    <property type="term" value="C:cytochrome complex"/>
    <property type="evidence" value="ECO:0007669"/>
    <property type="project" value="InterPro"/>
</dbReference>
<keyword evidence="10" id="KW-0249">Electron transport</keyword>
<keyword evidence="6" id="KW-0808">Transferase</keyword>
<evidence type="ECO:0000256" key="6">
    <source>
        <dbReference type="ARBA" id="ARBA00022679"/>
    </source>
</evidence>
<evidence type="ECO:0000256" key="7">
    <source>
        <dbReference type="ARBA" id="ARBA00022723"/>
    </source>
</evidence>
<dbReference type="AlphaFoldDB" id="A0A7C2V413"/>
<keyword evidence="4" id="KW-0813">Transport</keyword>
<keyword evidence="9" id="KW-0574">Periplasm</keyword>
<dbReference type="GO" id="GO:0019417">
    <property type="term" value="P:sulfur oxidation"/>
    <property type="evidence" value="ECO:0007669"/>
    <property type="project" value="InterPro"/>
</dbReference>
<evidence type="ECO:0000256" key="2">
    <source>
        <dbReference type="ARBA" id="ARBA00012408"/>
    </source>
</evidence>
<comment type="subcellular location">
    <subcellularLocation>
        <location evidence="1">Periplasm</location>
    </subcellularLocation>
</comment>
<protein>
    <recommendedName>
        <fullName evidence="3">L-cysteine S-thiosulfotransferase subunit SoxA</fullName>
        <ecNumber evidence="2">2.8.5.2</ecNumber>
    </recommendedName>
</protein>
<dbReference type="GO" id="GO:0042597">
    <property type="term" value="C:periplasmic space"/>
    <property type="evidence" value="ECO:0007669"/>
    <property type="project" value="UniProtKB-SubCell"/>
</dbReference>
<reference evidence="18" key="1">
    <citation type="journal article" date="2020" name="mSystems">
        <title>Genome- and Community-Level Interaction Insights into Carbon Utilization and Element Cycling Functions of Hydrothermarchaeota in Hydrothermal Sediment.</title>
        <authorList>
            <person name="Zhou Z."/>
            <person name="Liu Y."/>
            <person name="Xu W."/>
            <person name="Pan J."/>
            <person name="Luo Z.H."/>
            <person name="Li M."/>
        </authorList>
    </citation>
    <scope>NUCLEOTIDE SEQUENCE [LARGE SCALE GENOMIC DNA]</scope>
    <source>
        <strain evidence="18">SpSt-132</strain>
    </source>
</reference>
<accession>A0A7C2V413</accession>
<comment type="catalytic activity">
    <reaction evidence="13">
        <text>L-cysteinyl-[SoxY protein] + thiosulfate + 2 Fe(III)-[cytochrome c] = S-sulfosulfanyl-L-cysteinyl-[SoxY protein] + 2 Fe(II)-[cytochrome c] + 2 H(+)</text>
        <dbReference type="Rhea" id="RHEA:56720"/>
        <dbReference type="Rhea" id="RHEA-COMP:10350"/>
        <dbReference type="Rhea" id="RHEA-COMP:14328"/>
        <dbReference type="Rhea" id="RHEA-COMP:14399"/>
        <dbReference type="Rhea" id="RHEA-COMP:14691"/>
        <dbReference type="ChEBI" id="CHEBI:15378"/>
        <dbReference type="ChEBI" id="CHEBI:29033"/>
        <dbReference type="ChEBI" id="CHEBI:29034"/>
        <dbReference type="ChEBI" id="CHEBI:29950"/>
        <dbReference type="ChEBI" id="CHEBI:33542"/>
        <dbReference type="ChEBI" id="CHEBI:139321"/>
        <dbReference type="EC" id="2.8.5.2"/>
    </reaction>
</comment>
<dbReference type="PROSITE" id="PS51007">
    <property type="entry name" value="CYTC"/>
    <property type="match status" value="1"/>
</dbReference>
<evidence type="ECO:0000256" key="12">
    <source>
        <dbReference type="ARBA" id="ARBA00025746"/>
    </source>
</evidence>
<dbReference type="GO" id="GO:0016669">
    <property type="term" value="F:oxidoreductase activity, acting on a sulfur group of donors, cytochrome as acceptor"/>
    <property type="evidence" value="ECO:0007669"/>
    <property type="project" value="InterPro"/>
</dbReference>
<evidence type="ECO:0000256" key="9">
    <source>
        <dbReference type="ARBA" id="ARBA00022764"/>
    </source>
</evidence>
<evidence type="ECO:0000256" key="5">
    <source>
        <dbReference type="ARBA" id="ARBA00022617"/>
    </source>
</evidence>
<dbReference type="GO" id="GO:0016740">
    <property type="term" value="F:transferase activity"/>
    <property type="evidence" value="ECO:0007669"/>
    <property type="project" value="UniProtKB-KW"/>
</dbReference>
<evidence type="ECO:0000256" key="10">
    <source>
        <dbReference type="ARBA" id="ARBA00022982"/>
    </source>
</evidence>
<comment type="caution">
    <text evidence="18">The sequence shown here is derived from an EMBL/GenBank/DDBJ whole genome shotgun (WGS) entry which is preliminary data.</text>
</comment>
<evidence type="ECO:0000313" key="18">
    <source>
        <dbReference type="EMBL" id="HEW46334.1"/>
    </source>
</evidence>
<feature type="chain" id="PRO_5028004891" description="L-cysteine S-thiosulfotransferase subunit SoxA" evidence="16">
    <location>
        <begin position="27"/>
        <end position="279"/>
    </location>
</feature>
<dbReference type="Pfam" id="PF21342">
    <property type="entry name" value="SoxA-TsdA_cyt-c"/>
    <property type="match status" value="1"/>
</dbReference>
<comment type="similarity">
    <text evidence="12">Belongs to the SoxA family.</text>
</comment>
<dbReference type="InterPro" id="IPR009056">
    <property type="entry name" value="Cyt_c-like_dom"/>
</dbReference>
<dbReference type="Gene3D" id="1.10.760.10">
    <property type="entry name" value="Cytochrome c-like domain"/>
    <property type="match status" value="2"/>
</dbReference>
<keyword evidence="5 15" id="KW-0349">Heme</keyword>
<comment type="catalytic activity">
    <reaction evidence="14">
        <text>S-sulfanyl-L-cysteinyl-[SoxY protein] + thiosulfate + 2 Fe(III)-[cytochrome c] = S-(2-sulfodisulfanyl)-L-cysteinyl-[SoxY protein] + 2 Fe(II)-[cytochrome c] + 2 H(+)</text>
        <dbReference type="Rhea" id="RHEA:51224"/>
        <dbReference type="Rhea" id="RHEA-COMP:10350"/>
        <dbReference type="Rhea" id="RHEA-COMP:14399"/>
        <dbReference type="Rhea" id="RHEA-COMP:14689"/>
        <dbReference type="Rhea" id="RHEA-COMP:14690"/>
        <dbReference type="ChEBI" id="CHEBI:15378"/>
        <dbReference type="ChEBI" id="CHEBI:29033"/>
        <dbReference type="ChEBI" id="CHEBI:29034"/>
        <dbReference type="ChEBI" id="CHEBI:33542"/>
        <dbReference type="ChEBI" id="CHEBI:61963"/>
        <dbReference type="ChEBI" id="CHEBI:140664"/>
        <dbReference type="EC" id="2.8.5.2"/>
    </reaction>
</comment>
<feature type="domain" description="Cytochrome c" evidence="17">
    <location>
        <begin position="167"/>
        <end position="279"/>
    </location>
</feature>
<name>A0A7C2V413_9AQUI</name>
<evidence type="ECO:0000256" key="13">
    <source>
        <dbReference type="ARBA" id="ARBA00048077"/>
    </source>
</evidence>
<dbReference type="InterPro" id="IPR025710">
    <property type="entry name" value="SoxA"/>
</dbReference>
<proteinExistence type="inferred from homology"/>
<evidence type="ECO:0000256" key="11">
    <source>
        <dbReference type="ARBA" id="ARBA00023004"/>
    </source>
</evidence>
<evidence type="ECO:0000256" key="14">
    <source>
        <dbReference type="ARBA" id="ARBA00048423"/>
    </source>
</evidence>
<sequence>MKKKLLLGVFTAGAIAGGLLSTKAFAQVEGEISPEEEMRLVQEFNKMLAEGVNPGEIWYEVGKEAIKKYHLDKCDLGLGPGVFKGAAAQLPRYFADAGKVMDLETRVGWCLQKYAGMTQDQVLKFVRQCWGKSGNCMSEYDGIIMYLTMESNGHKINVNLKDPHVKKMFEMGKQVYYTRLGPWDFNCATCHAGKKEVRIRATRLWSADRPGEAGGAVSIFPKYLVRWGMPMSMHYRYAECIRQMRWPEFIPHSDLGVALSTYMYGLANGTEIKAPGIGR</sequence>
<evidence type="ECO:0000256" key="1">
    <source>
        <dbReference type="ARBA" id="ARBA00004418"/>
    </source>
</evidence>
<evidence type="ECO:0000256" key="3">
    <source>
        <dbReference type="ARBA" id="ARBA00019364"/>
    </source>
</evidence>
<feature type="signal peptide" evidence="16">
    <location>
        <begin position="1"/>
        <end position="26"/>
    </location>
</feature>